<dbReference type="AlphaFoldDB" id="A0A7T7CEH5"/>
<dbReference type="InterPro" id="IPR003812">
    <property type="entry name" value="Fido"/>
</dbReference>
<dbReference type="InterPro" id="IPR036597">
    <property type="entry name" value="Fido-like_dom_sf"/>
</dbReference>
<name>A0A7T7CEH5_9BACI</name>
<dbReference type="RefSeq" id="WP_200088089.1">
    <property type="nucleotide sequence ID" value="NZ_CP054706.1"/>
</dbReference>
<feature type="domain" description="Fido" evidence="4">
    <location>
        <begin position="72"/>
        <end position="212"/>
    </location>
</feature>
<feature type="site" description="Important for autoinhibition of adenylyltransferase activity" evidence="3">
    <location>
        <position position="23"/>
    </location>
</feature>
<dbReference type="Proteomes" id="UP000595349">
    <property type="component" value="Chromosome"/>
</dbReference>
<dbReference type="Gene3D" id="1.10.3290.10">
    <property type="entry name" value="Fido-like domain"/>
    <property type="match status" value="1"/>
</dbReference>
<sequence length="224" mass="25801">MYLSEDYYNDLLVRMAHHSSAIENNTISLPESVSILLYDTVPAKKSLREVFEVLNHKKAFEILLDQVKQTEDYISIVCELHAKLLDRLHHERGSFKKAENAILGANFQPTLPSQVHVTMRQWQENIAYRESAASSEQAIIDIAASSHLQFERIHSFSDGNGRVGRMFIIFLLLKYDLPPMVIEKSDKERYIFLLANQDEEGLAALFSEKITMEKDRQKRFANKG</sequence>
<keyword evidence="2" id="KW-0547">Nucleotide-binding</keyword>
<proteinExistence type="predicted"/>
<dbReference type="Pfam" id="PF02661">
    <property type="entry name" value="Fic"/>
    <property type="match status" value="1"/>
</dbReference>
<organism evidence="5 6">
    <name type="scientific">Salicibibacter cibi</name>
    <dbReference type="NCBI Taxonomy" id="2743001"/>
    <lineage>
        <taxon>Bacteria</taxon>
        <taxon>Bacillati</taxon>
        <taxon>Bacillota</taxon>
        <taxon>Bacilli</taxon>
        <taxon>Bacillales</taxon>
        <taxon>Bacillaceae</taxon>
        <taxon>Salicibibacter</taxon>
    </lineage>
</organism>
<dbReference type="GO" id="GO:0005524">
    <property type="term" value="F:ATP binding"/>
    <property type="evidence" value="ECO:0007669"/>
    <property type="project" value="UniProtKB-KW"/>
</dbReference>
<keyword evidence="6" id="KW-1185">Reference proteome</keyword>
<evidence type="ECO:0000256" key="1">
    <source>
        <dbReference type="PIRSR" id="PIRSR640198-1"/>
    </source>
</evidence>
<dbReference type="PANTHER" id="PTHR13504">
    <property type="entry name" value="FIDO DOMAIN-CONTAINING PROTEIN DDB_G0283145"/>
    <property type="match status" value="1"/>
</dbReference>
<dbReference type="KEGG" id="scib:HUG20_03400"/>
<keyword evidence="2" id="KW-0067">ATP-binding</keyword>
<evidence type="ECO:0000313" key="6">
    <source>
        <dbReference type="Proteomes" id="UP000595349"/>
    </source>
</evidence>
<evidence type="ECO:0000256" key="3">
    <source>
        <dbReference type="PIRSR" id="PIRSR640198-3"/>
    </source>
</evidence>
<reference evidence="5 6" key="1">
    <citation type="submission" date="2020-06" db="EMBL/GenBank/DDBJ databases">
        <title>Genomic analysis of Salicibibacter sp. NKC21-4.</title>
        <authorList>
            <person name="Oh Y.J."/>
        </authorList>
    </citation>
    <scope>NUCLEOTIDE SEQUENCE [LARGE SCALE GENOMIC DNA]</scope>
    <source>
        <strain evidence="5 6">NKC21-4</strain>
    </source>
</reference>
<dbReference type="PROSITE" id="PS51459">
    <property type="entry name" value="FIDO"/>
    <property type="match status" value="1"/>
</dbReference>
<accession>A0A7T7CEH5</accession>
<dbReference type="PANTHER" id="PTHR13504:SF38">
    <property type="entry name" value="FIDO DOMAIN-CONTAINING PROTEIN"/>
    <property type="match status" value="1"/>
</dbReference>
<protein>
    <submittedName>
        <fullName evidence="5">Fic family protein</fullName>
    </submittedName>
</protein>
<dbReference type="EMBL" id="CP054706">
    <property type="protein sequence ID" value="QQK79040.1"/>
    <property type="molecule type" value="Genomic_DNA"/>
</dbReference>
<evidence type="ECO:0000313" key="5">
    <source>
        <dbReference type="EMBL" id="QQK79040.1"/>
    </source>
</evidence>
<feature type="active site" evidence="1">
    <location>
        <position position="154"/>
    </location>
</feature>
<dbReference type="InterPro" id="IPR040198">
    <property type="entry name" value="Fido_containing"/>
</dbReference>
<evidence type="ECO:0000259" key="4">
    <source>
        <dbReference type="PROSITE" id="PS51459"/>
    </source>
</evidence>
<feature type="binding site" evidence="2">
    <location>
        <begin position="158"/>
        <end position="165"/>
    </location>
    <ligand>
        <name>ATP</name>
        <dbReference type="ChEBI" id="CHEBI:30616"/>
    </ligand>
</feature>
<gene>
    <name evidence="5" type="ORF">HUG20_03400</name>
</gene>
<evidence type="ECO:0000256" key="2">
    <source>
        <dbReference type="PIRSR" id="PIRSR640198-2"/>
    </source>
</evidence>
<dbReference type="SUPFAM" id="SSF140931">
    <property type="entry name" value="Fic-like"/>
    <property type="match status" value="1"/>
</dbReference>